<comment type="caution">
    <text evidence="2">The sequence shown here is derived from an EMBL/GenBank/DDBJ whole genome shotgun (WGS) entry which is preliminary data.</text>
</comment>
<accession>A0A8H7DCY5</accession>
<name>A0A8H7DCY5_9AGAR</name>
<sequence>MQFGFNTSTAGILPTTFDSIDASAYFPGTTEIPGTVSPYVNLYNLLTATSSTTQQGTLATMRICTDLMPKKGFSAVVDWQFQDLSENTSPSLSVTVVPLQTGVNSLTLASDCGSDGSNAANTTIIVADLNVLPGSGSLAVLACPNIDRTYSLILQGTRLYSFMQTMVCTFIPQITNVNVESTFDFFGGTTLSTKAIPGGMPDEWGAPSEAAVTAIADTLYFAQAVQTNIMGDQIKSIIQNANGDLVSPDAPLNATQDYLRGVAEYSGSVFRACLSAGGGGISADGVPESMTKEIFGRFDTQFFGWEFTLSSSWVLIPGTLVAMATFYVVRLTLRLRPLDPRAKPINAANTMQLITAAAAGGLRHAFTGTADDKKMKIGVGVFDGVEPAFIKLQAIQYS</sequence>
<dbReference type="EMBL" id="JACAZH010000006">
    <property type="protein sequence ID" value="KAF7367031.1"/>
    <property type="molecule type" value="Genomic_DNA"/>
</dbReference>
<feature type="transmembrane region" description="Helical" evidence="1">
    <location>
        <begin position="313"/>
        <end position="333"/>
    </location>
</feature>
<evidence type="ECO:0000313" key="3">
    <source>
        <dbReference type="Proteomes" id="UP000623467"/>
    </source>
</evidence>
<evidence type="ECO:0000256" key="1">
    <source>
        <dbReference type="SAM" id="Phobius"/>
    </source>
</evidence>
<dbReference type="AlphaFoldDB" id="A0A8H7DCY5"/>
<dbReference type="Proteomes" id="UP000623467">
    <property type="component" value="Unassembled WGS sequence"/>
</dbReference>
<keyword evidence="1" id="KW-0812">Transmembrane</keyword>
<keyword evidence="1" id="KW-0472">Membrane</keyword>
<organism evidence="2 3">
    <name type="scientific">Mycena sanguinolenta</name>
    <dbReference type="NCBI Taxonomy" id="230812"/>
    <lineage>
        <taxon>Eukaryota</taxon>
        <taxon>Fungi</taxon>
        <taxon>Dikarya</taxon>
        <taxon>Basidiomycota</taxon>
        <taxon>Agaricomycotina</taxon>
        <taxon>Agaricomycetes</taxon>
        <taxon>Agaricomycetidae</taxon>
        <taxon>Agaricales</taxon>
        <taxon>Marasmiineae</taxon>
        <taxon>Mycenaceae</taxon>
        <taxon>Mycena</taxon>
    </lineage>
</organism>
<keyword evidence="1" id="KW-1133">Transmembrane helix</keyword>
<keyword evidence="3" id="KW-1185">Reference proteome</keyword>
<gene>
    <name evidence="2" type="ORF">MSAN_00962300</name>
</gene>
<protein>
    <submittedName>
        <fullName evidence="2">Uncharacterized protein</fullName>
    </submittedName>
</protein>
<evidence type="ECO:0000313" key="2">
    <source>
        <dbReference type="EMBL" id="KAF7367031.1"/>
    </source>
</evidence>
<proteinExistence type="predicted"/>
<reference evidence="2" key="1">
    <citation type="submission" date="2020-05" db="EMBL/GenBank/DDBJ databases">
        <title>Mycena genomes resolve the evolution of fungal bioluminescence.</title>
        <authorList>
            <person name="Tsai I.J."/>
        </authorList>
    </citation>
    <scope>NUCLEOTIDE SEQUENCE</scope>
    <source>
        <strain evidence="2">160909Yilan</strain>
    </source>
</reference>
<dbReference type="OrthoDB" id="3033865at2759"/>